<dbReference type="Proteomes" id="UP001595960">
    <property type="component" value="Unassembled WGS sequence"/>
</dbReference>
<name>A0ABV9R2A0_9MICO</name>
<organism evidence="1 2">
    <name type="scientific">Agromyces aurantiacus</name>
    <dbReference type="NCBI Taxonomy" id="165814"/>
    <lineage>
        <taxon>Bacteria</taxon>
        <taxon>Bacillati</taxon>
        <taxon>Actinomycetota</taxon>
        <taxon>Actinomycetes</taxon>
        <taxon>Micrococcales</taxon>
        <taxon>Microbacteriaceae</taxon>
        <taxon>Agromyces</taxon>
    </lineage>
</organism>
<evidence type="ECO:0000313" key="1">
    <source>
        <dbReference type="EMBL" id="MFC4828243.1"/>
    </source>
</evidence>
<evidence type="ECO:0008006" key="3">
    <source>
        <dbReference type="Google" id="ProtNLM"/>
    </source>
</evidence>
<keyword evidence="2" id="KW-1185">Reference proteome</keyword>
<evidence type="ECO:0000313" key="2">
    <source>
        <dbReference type="Proteomes" id="UP001595960"/>
    </source>
</evidence>
<dbReference type="RefSeq" id="WP_204391233.1">
    <property type="nucleotide sequence ID" value="NZ_JAFBBW010000001.1"/>
</dbReference>
<accession>A0ABV9R2A0</accession>
<reference evidence="2" key="1">
    <citation type="journal article" date="2019" name="Int. J. Syst. Evol. Microbiol.">
        <title>The Global Catalogue of Microorganisms (GCM) 10K type strain sequencing project: providing services to taxonomists for standard genome sequencing and annotation.</title>
        <authorList>
            <consortium name="The Broad Institute Genomics Platform"/>
            <consortium name="The Broad Institute Genome Sequencing Center for Infectious Disease"/>
            <person name="Wu L."/>
            <person name="Ma J."/>
        </authorList>
    </citation>
    <scope>NUCLEOTIDE SEQUENCE [LARGE SCALE GENOMIC DNA]</scope>
    <source>
        <strain evidence="2">CGMCC 1.12192</strain>
    </source>
</reference>
<dbReference type="EMBL" id="JBHSJC010000001">
    <property type="protein sequence ID" value="MFC4828243.1"/>
    <property type="molecule type" value="Genomic_DNA"/>
</dbReference>
<sequence>MSGLEGRPAAFSGQQLDERRGEFVADDFIIDDVDAMKERLIQLAPRVVGCPSIQLVRIAQQFEVGIDVRERPVQILLHASKLRGQLVAVPGDLVELRLDPCGWNLAVRGEVNQVLLFDRELTQLSFELLPQELLRAGFVRDGRFKALPHGGDEFVAELNGPVVRFDSAFNPLHIGVRGVTDVVLDAAAKEVGVFATVAPGRSHDDHALDDVVFEPASSAPDRALEVVVVLDAPFAGLVSRIEQRLDLLE</sequence>
<gene>
    <name evidence="1" type="ORF">ACFPER_05545</name>
</gene>
<protein>
    <recommendedName>
        <fullName evidence="3">DUF2993 domain-containing protein</fullName>
    </recommendedName>
</protein>
<proteinExistence type="predicted"/>
<comment type="caution">
    <text evidence="1">The sequence shown here is derived from an EMBL/GenBank/DDBJ whole genome shotgun (WGS) entry which is preliminary data.</text>
</comment>